<accession>A0A285MT32</accession>
<dbReference type="InterPro" id="IPR000595">
    <property type="entry name" value="cNMP-bd_dom"/>
</dbReference>
<dbReference type="SUPFAM" id="SSF51206">
    <property type="entry name" value="cAMP-binding domain-like"/>
    <property type="match status" value="1"/>
</dbReference>
<evidence type="ECO:0000256" key="2">
    <source>
        <dbReference type="ARBA" id="ARBA00023125"/>
    </source>
</evidence>
<evidence type="ECO:0000256" key="3">
    <source>
        <dbReference type="ARBA" id="ARBA00023163"/>
    </source>
</evidence>
<dbReference type="AlphaFoldDB" id="A0A285MT32"/>
<keyword evidence="1" id="KW-0805">Transcription regulation</keyword>
<keyword evidence="7" id="KW-1185">Reference proteome</keyword>
<dbReference type="InterPro" id="IPR014710">
    <property type="entry name" value="RmlC-like_jellyroll"/>
</dbReference>
<reference evidence="7" key="1">
    <citation type="submission" date="2017-09" db="EMBL/GenBank/DDBJ databases">
        <authorList>
            <person name="Varghese N."/>
            <person name="Submissions S."/>
        </authorList>
    </citation>
    <scope>NUCLEOTIDE SEQUENCE [LARGE SCALE GENOMIC DNA]</scope>
    <source>
        <strain evidence="7">DSM 25885</strain>
    </source>
</reference>
<dbReference type="SUPFAM" id="SSF46785">
    <property type="entry name" value="Winged helix' DNA-binding domain"/>
    <property type="match status" value="1"/>
</dbReference>
<keyword evidence="2" id="KW-0238">DNA-binding</keyword>
<organism evidence="6 7">
    <name type="scientific">Flagellimonas pacifica</name>
    <dbReference type="NCBI Taxonomy" id="1247520"/>
    <lineage>
        <taxon>Bacteria</taxon>
        <taxon>Pseudomonadati</taxon>
        <taxon>Bacteroidota</taxon>
        <taxon>Flavobacteriia</taxon>
        <taxon>Flavobacteriales</taxon>
        <taxon>Flavobacteriaceae</taxon>
        <taxon>Flagellimonas</taxon>
    </lineage>
</organism>
<dbReference type="InterPro" id="IPR012318">
    <property type="entry name" value="HTH_CRP"/>
</dbReference>
<evidence type="ECO:0000256" key="1">
    <source>
        <dbReference type="ARBA" id="ARBA00023015"/>
    </source>
</evidence>
<keyword evidence="3" id="KW-0804">Transcription</keyword>
<evidence type="ECO:0000313" key="7">
    <source>
        <dbReference type="Proteomes" id="UP000219048"/>
    </source>
</evidence>
<name>A0A285MT32_9FLAO</name>
<proteinExistence type="predicted"/>
<dbReference type="InterPro" id="IPR036390">
    <property type="entry name" value="WH_DNA-bd_sf"/>
</dbReference>
<dbReference type="CDD" id="cd00038">
    <property type="entry name" value="CAP_ED"/>
    <property type="match status" value="1"/>
</dbReference>
<sequence>MGADNIRKMTLTKDILKQLNLFSEPELRQKLLEHCLLKSFEKDDVIVRQGQYIKVVPIVISGTIRVFQTKEDREILLYYVQPNQTCMMSLSACFYNNESPSQAIAMEKTQVLVVPTRFIAQWQKEYASWNNFVIKTFRNRYDELLHTFESVAFDHVDKRVLEYLQDRASIEAINRIEISHQQLANELGTTRVVISRILKQFELEGKVILHRKMIEII</sequence>
<evidence type="ECO:0000313" key="6">
    <source>
        <dbReference type="EMBL" id="SNZ00342.1"/>
    </source>
</evidence>
<dbReference type="InterPro" id="IPR036388">
    <property type="entry name" value="WH-like_DNA-bd_sf"/>
</dbReference>
<dbReference type="GO" id="GO:0006355">
    <property type="term" value="P:regulation of DNA-templated transcription"/>
    <property type="evidence" value="ECO:0007669"/>
    <property type="project" value="InterPro"/>
</dbReference>
<dbReference type="PROSITE" id="PS50042">
    <property type="entry name" value="CNMP_BINDING_3"/>
    <property type="match status" value="1"/>
</dbReference>
<dbReference type="Gene3D" id="2.60.120.10">
    <property type="entry name" value="Jelly Rolls"/>
    <property type="match status" value="1"/>
</dbReference>
<dbReference type="Pfam" id="PF13545">
    <property type="entry name" value="HTH_Crp_2"/>
    <property type="match status" value="1"/>
</dbReference>
<dbReference type="GO" id="GO:0003677">
    <property type="term" value="F:DNA binding"/>
    <property type="evidence" value="ECO:0007669"/>
    <property type="project" value="UniProtKB-KW"/>
</dbReference>
<dbReference type="Proteomes" id="UP000219048">
    <property type="component" value="Unassembled WGS sequence"/>
</dbReference>
<feature type="domain" description="HTH crp-type" evidence="5">
    <location>
        <begin position="154"/>
        <end position="217"/>
    </location>
</feature>
<evidence type="ECO:0000259" key="5">
    <source>
        <dbReference type="PROSITE" id="PS51063"/>
    </source>
</evidence>
<dbReference type="InterPro" id="IPR018490">
    <property type="entry name" value="cNMP-bd_dom_sf"/>
</dbReference>
<protein>
    <submittedName>
        <fullName evidence="6">CRP/FNR family transcriptional regulator, anaerobic regulatory protein</fullName>
    </submittedName>
</protein>
<dbReference type="EMBL" id="OBEH01000003">
    <property type="protein sequence ID" value="SNZ00342.1"/>
    <property type="molecule type" value="Genomic_DNA"/>
</dbReference>
<dbReference type="PROSITE" id="PS51063">
    <property type="entry name" value="HTH_CRP_2"/>
    <property type="match status" value="1"/>
</dbReference>
<feature type="domain" description="Cyclic nucleotide-binding" evidence="4">
    <location>
        <begin position="24"/>
        <end position="77"/>
    </location>
</feature>
<evidence type="ECO:0000259" key="4">
    <source>
        <dbReference type="PROSITE" id="PS50042"/>
    </source>
</evidence>
<dbReference type="Pfam" id="PF00027">
    <property type="entry name" value="cNMP_binding"/>
    <property type="match status" value="1"/>
</dbReference>
<dbReference type="Gene3D" id="1.10.10.10">
    <property type="entry name" value="Winged helix-like DNA-binding domain superfamily/Winged helix DNA-binding domain"/>
    <property type="match status" value="1"/>
</dbReference>
<dbReference type="OrthoDB" id="9776746at2"/>
<gene>
    <name evidence="6" type="ORF">SAMN06265377_2163</name>
</gene>